<keyword evidence="2" id="KW-1185">Reference proteome</keyword>
<reference evidence="2" key="1">
    <citation type="journal article" date="2016" name="Nat. Biotechnol.">
        <title>Sequencing wild and cultivated cassava and related species reveals extensive interspecific hybridization and genetic diversity.</title>
        <authorList>
            <person name="Bredeson J.V."/>
            <person name="Lyons J.B."/>
            <person name="Prochnik S.E."/>
            <person name="Wu G.A."/>
            <person name="Ha C.M."/>
            <person name="Edsinger-Gonzales E."/>
            <person name="Grimwood J."/>
            <person name="Schmutz J."/>
            <person name="Rabbi I.Y."/>
            <person name="Egesi C."/>
            <person name="Nauluvula P."/>
            <person name="Lebot V."/>
            <person name="Ndunguru J."/>
            <person name="Mkamilo G."/>
            <person name="Bart R.S."/>
            <person name="Setter T.L."/>
            <person name="Gleadow R.M."/>
            <person name="Kulakow P."/>
            <person name="Ferguson M.E."/>
            <person name="Rounsley S."/>
            <person name="Rokhsar D.S."/>
        </authorList>
    </citation>
    <scope>NUCLEOTIDE SEQUENCE [LARGE SCALE GENOMIC DNA]</scope>
    <source>
        <strain evidence="2">cv. AM560-2</strain>
    </source>
</reference>
<evidence type="ECO:0000313" key="2">
    <source>
        <dbReference type="Proteomes" id="UP000091857"/>
    </source>
</evidence>
<dbReference type="Proteomes" id="UP000091857">
    <property type="component" value="Chromosome 1"/>
</dbReference>
<evidence type="ECO:0000313" key="1">
    <source>
        <dbReference type="EMBL" id="KAG8661613.1"/>
    </source>
</evidence>
<comment type="caution">
    <text evidence="1">The sequence shown here is derived from an EMBL/GenBank/DDBJ whole genome shotgun (WGS) entry which is preliminary data.</text>
</comment>
<name>A0ACB7IC28_MANES</name>
<protein>
    <submittedName>
        <fullName evidence="1">Uncharacterized protein</fullName>
    </submittedName>
</protein>
<proteinExistence type="predicted"/>
<dbReference type="EMBL" id="CM004387">
    <property type="protein sequence ID" value="KAG8661613.1"/>
    <property type="molecule type" value="Genomic_DNA"/>
</dbReference>
<gene>
    <name evidence="1" type="ORF">MANES_01G024932v8</name>
</gene>
<accession>A0ACB7IC28</accession>
<sequence>MVDLFGKSGQLEEAYEVTKTLKFEPNFVIWGSFLSAFKEHKQLDMAERMIERSLRVIKPENDGGIYTLVCDLNGKG</sequence>
<organism evidence="1 2">
    <name type="scientific">Manihot esculenta</name>
    <name type="common">Cassava</name>
    <name type="synonym">Jatropha manihot</name>
    <dbReference type="NCBI Taxonomy" id="3983"/>
    <lineage>
        <taxon>Eukaryota</taxon>
        <taxon>Viridiplantae</taxon>
        <taxon>Streptophyta</taxon>
        <taxon>Embryophyta</taxon>
        <taxon>Tracheophyta</taxon>
        <taxon>Spermatophyta</taxon>
        <taxon>Magnoliopsida</taxon>
        <taxon>eudicotyledons</taxon>
        <taxon>Gunneridae</taxon>
        <taxon>Pentapetalae</taxon>
        <taxon>rosids</taxon>
        <taxon>fabids</taxon>
        <taxon>Malpighiales</taxon>
        <taxon>Euphorbiaceae</taxon>
        <taxon>Crotonoideae</taxon>
        <taxon>Manihoteae</taxon>
        <taxon>Manihot</taxon>
    </lineage>
</organism>